<accession>A0A9P7UXQ5</accession>
<gene>
    <name evidence="2" type="ORF">E1B28_003959</name>
</gene>
<evidence type="ECO:0000313" key="3">
    <source>
        <dbReference type="Proteomes" id="UP001049176"/>
    </source>
</evidence>
<protein>
    <submittedName>
        <fullName evidence="2">Uncharacterized protein</fullName>
    </submittedName>
</protein>
<organism evidence="2 3">
    <name type="scientific">Marasmius oreades</name>
    <name type="common">fairy-ring Marasmius</name>
    <dbReference type="NCBI Taxonomy" id="181124"/>
    <lineage>
        <taxon>Eukaryota</taxon>
        <taxon>Fungi</taxon>
        <taxon>Dikarya</taxon>
        <taxon>Basidiomycota</taxon>
        <taxon>Agaricomycotina</taxon>
        <taxon>Agaricomycetes</taxon>
        <taxon>Agaricomycetidae</taxon>
        <taxon>Agaricales</taxon>
        <taxon>Marasmiineae</taxon>
        <taxon>Marasmiaceae</taxon>
        <taxon>Marasmius</taxon>
    </lineage>
</organism>
<feature type="region of interest" description="Disordered" evidence="1">
    <location>
        <begin position="45"/>
        <end position="65"/>
    </location>
</feature>
<dbReference type="Proteomes" id="UP001049176">
    <property type="component" value="Chromosome 2"/>
</dbReference>
<evidence type="ECO:0000256" key="1">
    <source>
        <dbReference type="SAM" id="MobiDB-lite"/>
    </source>
</evidence>
<sequence length="399" mass="45556">MNSTHEQTHSNIKRPCHESSIFSRIRTFNHHAFRSLGSFFSSSDNVDASQQHFDKDDDDIHDQYVWDPASGLTSSEYNPTHYDCHDHPTSFPSSCLYQSQNADSLNSSDIHTPTPSRPITPRDHVKHVCSFGPDQQSIVPQSSLQPTPMPSNLDIWEYYEDSISLDNLPKARAPMISAPSSSTIKTNTSDYSDIDETPPLSPDVADLAHSFSLIGNFDEARRDLDLVGRLSNIREGKKPERPICYDTLIDDLGSNSTNASQLDETEGWYGLAYTLALSVKERRASETYSYDESPGEFSKSRESWAALHSFLEDEDYYEWKNWHQRLDRDDERQKNRRGLEFEARSKDMAWIYLAEMQTRDVYYWQLGAYGVVGDDVKEQLSSLNEHRKVVTLLSSTNVV</sequence>
<comment type="caution">
    <text evidence="2">The sequence shown here is derived from an EMBL/GenBank/DDBJ whole genome shotgun (WGS) entry which is preliminary data.</text>
</comment>
<dbReference type="EMBL" id="CM032182">
    <property type="protein sequence ID" value="KAG7096530.1"/>
    <property type="molecule type" value="Genomic_DNA"/>
</dbReference>
<feature type="region of interest" description="Disordered" evidence="1">
    <location>
        <begin position="102"/>
        <end position="122"/>
    </location>
</feature>
<dbReference type="RefSeq" id="XP_043013000.1">
    <property type="nucleotide sequence ID" value="XM_043148401.1"/>
</dbReference>
<dbReference type="OrthoDB" id="2964597at2759"/>
<dbReference type="GeneID" id="66073035"/>
<reference evidence="2" key="1">
    <citation type="journal article" date="2021" name="Genome Biol. Evol.">
        <title>The assembled and annotated genome of the fairy-ring fungus Marasmius oreades.</title>
        <authorList>
            <person name="Hiltunen M."/>
            <person name="Ament-Velasquez S.L."/>
            <person name="Johannesson H."/>
        </authorList>
    </citation>
    <scope>NUCLEOTIDE SEQUENCE</scope>
    <source>
        <strain evidence="2">03SP1</strain>
    </source>
</reference>
<name>A0A9P7UXQ5_9AGAR</name>
<dbReference type="AlphaFoldDB" id="A0A9P7UXQ5"/>
<proteinExistence type="predicted"/>
<keyword evidence="3" id="KW-1185">Reference proteome</keyword>
<dbReference type="KEGG" id="more:E1B28_003959"/>
<feature type="compositionally biased region" description="Polar residues" evidence="1">
    <location>
        <begin position="102"/>
        <end position="114"/>
    </location>
</feature>
<evidence type="ECO:0000313" key="2">
    <source>
        <dbReference type="EMBL" id="KAG7096530.1"/>
    </source>
</evidence>